<sequence>MSSQRVEPTTSITANDFGVPDVNTTGIPKRDEHAVAQRDLSPQWTLPGVMDWRATASDIVEQDAAEDAAGGGD</sequence>
<evidence type="ECO:0000313" key="2">
    <source>
        <dbReference type="EMBL" id="KDQ28393.1"/>
    </source>
</evidence>
<feature type="compositionally biased region" description="Polar residues" evidence="1">
    <location>
        <begin position="1"/>
        <end position="14"/>
    </location>
</feature>
<dbReference type="EMBL" id="KL198008">
    <property type="protein sequence ID" value="KDQ28393.1"/>
    <property type="molecule type" value="Genomic_DNA"/>
</dbReference>
<organism evidence="2 3">
    <name type="scientific">Pleurotus ostreatus (strain PC15)</name>
    <name type="common">Oyster mushroom</name>
    <dbReference type="NCBI Taxonomy" id="1137138"/>
    <lineage>
        <taxon>Eukaryota</taxon>
        <taxon>Fungi</taxon>
        <taxon>Dikarya</taxon>
        <taxon>Basidiomycota</taxon>
        <taxon>Agaricomycotina</taxon>
        <taxon>Agaricomycetes</taxon>
        <taxon>Agaricomycetidae</taxon>
        <taxon>Agaricales</taxon>
        <taxon>Pleurotineae</taxon>
        <taxon>Pleurotaceae</taxon>
        <taxon>Pleurotus</taxon>
    </lineage>
</organism>
<feature type="region of interest" description="Disordered" evidence="1">
    <location>
        <begin position="1"/>
        <end position="36"/>
    </location>
</feature>
<dbReference type="VEuPathDB" id="FungiDB:PLEOSDRAFT_1105050"/>
<dbReference type="Proteomes" id="UP000027073">
    <property type="component" value="Unassembled WGS sequence"/>
</dbReference>
<gene>
    <name evidence="2" type="ORF">PLEOSDRAFT_1105050</name>
</gene>
<evidence type="ECO:0000313" key="3">
    <source>
        <dbReference type="Proteomes" id="UP000027073"/>
    </source>
</evidence>
<dbReference type="HOGENOM" id="CLU_2705874_0_0_1"/>
<name>A0A067NJZ9_PLEO1</name>
<evidence type="ECO:0000256" key="1">
    <source>
        <dbReference type="SAM" id="MobiDB-lite"/>
    </source>
</evidence>
<reference evidence="3" key="1">
    <citation type="journal article" date="2014" name="Proc. Natl. Acad. Sci. U.S.A.">
        <title>Extensive sampling of basidiomycete genomes demonstrates inadequacy of the white-rot/brown-rot paradigm for wood decay fungi.</title>
        <authorList>
            <person name="Riley R."/>
            <person name="Salamov A.A."/>
            <person name="Brown D.W."/>
            <person name="Nagy L.G."/>
            <person name="Floudas D."/>
            <person name="Held B.W."/>
            <person name="Levasseur A."/>
            <person name="Lombard V."/>
            <person name="Morin E."/>
            <person name="Otillar R."/>
            <person name="Lindquist E.A."/>
            <person name="Sun H."/>
            <person name="LaButti K.M."/>
            <person name="Schmutz J."/>
            <person name="Jabbour D."/>
            <person name="Luo H."/>
            <person name="Baker S.E."/>
            <person name="Pisabarro A.G."/>
            <person name="Walton J.D."/>
            <person name="Blanchette R.A."/>
            <person name="Henrissat B."/>
            <person name="Martin F."/>
            <person name="Cullen D."/>
            <person name="Hibbett D.S."/>
            <person name="Grigoriev I.V."/>
        </authorList>
    </citation>
    <scope>NUCLEOTIDE SEQUENCE [LARGE SCALE GENOMIC DNA]</scope>
    <source>
        <strain evidence="3">PC15</strain>
    </source>
</reference>
<proteinExistence type="predicted"/>
<dbReference type="InParanoid" id="A0A067NJZ9"/>
<dbReference type="AlphaFoldDB" id="A0A067NJZ9"/>
<protein>
    <submittedName>
        <fullName evidence="2">Uncharacterized protein</fullName>
    </submittedName>
</protein>
<accession>A0A067NJZ9</accession>